<dbReference type="RefSeq" id="XP_031863767.1">
    <property type="nucleotide sequence ID" value="XM_032002210.1"/>
</dbReference>
<dbReference type="KEGG" id="ksn:43586320"/>
<evidence type="ECO:0000256" key="2">
    <source>
        <dbReference type="PIRSR" id="PIRSR605511-1"/>
    </source>
</evidence>
<sequence length="665" mass="73404">MPTAVKTPRNPLHSSILPRLDKQYAAFYNKHMADAPMIQELEWDPSIRSSPAVPGGAALLPVAKTEDIELDGFSIRVFHPLLATPAEGKLPIFVWYHGGGMVLGRIGAENAFCTRVANSAQCVVVTVDYRLAPEFKFPVGSEDAWTAFEWIYKNGEERLGVDVTRFGIGGSSSGANLAIMVSQRAGLRSIPIEFMVLGVPVCDNTATGETYKSWSVNRQCPGLPDAKMLWYRDQYLPDEKDRSDPLASPLFASVEAFDKSVNKVFIALAELDLLRSEGEAYAEKLRSYGKDLDVRIYPGVPHAVQAMDGVLDMARTWIKDMCTYVAVQFGRHPADVAMEDLYPGPEGVEVGVEQIEGGGPWYKLDSPMVLGEAPVYRASDSTLHYVDCLQEPAELHILTLDPTSGDAVGKPIVHQLADSVTVACFREDKPGYICAYFQGVAFMDESGNLEILKEIIPTEDRGIRRFNDGGVDCQGRFWLAEIDRKALAFGMGRLPKDYGEPLGRLWRYDPDGSLHLMEKGLVCGNGLAWSPNNEIMYLNDSAAGLIWAYDFDIPTGNISNKTLFVDRRNLGGEPDGMVCDIEGNLWIAMWASSRVMCYSPTGEHLRDIVFTARNMACTAWGGPNYDTLYIASARDKTGRNKDDDGGHLFKYHVGVKGLPKYAFRG</sequence>
<dbReference type="PRINTS" id="PR01790">
    <property type="entry name" value="SMP30FAMILY"/>
</dbReference>
<feature type="active site" description="Proton donor/acceptor" evidence="2">
    <location>
        <position position="575"/>
    </location>
</feature>
<feature type="binding site" evidence="3">
    <location>
        <position position="372"/>
    </location>
    <ligand>
        <name>a divalent metal cation</name>
        <dbReference type="ChEBI" id="CHEBI:60240"/>
    </ligand>
</feature>
<dbReference type="InterPro" id="IPR029058">
    <property type="entry name" value="AB_hydrolase_fold"/>
</dbReference>
<gene>
    <name evidence="4" type="ORF">CI109_106725</name>
</gene>
<feature type="binding site" evidence="3">
    <location>
        <position position="525"/>
    </location>
    <ligand>
        <name>a divalent metal cation</name>
        <dbReference type="ChEBI" id="CHEBI:60240"/>
    </ligand>
</feature>
<dbReference type="Gene3D" id="3.40.50.1820">
    <property type="entry name" value="alpha/beta hydrolase"/>
    <property type="match status" value="1"/>
</dbReference>
<dbReference type="OrthoDB" id="423498at2759"/>
<evidence type="ECO:0000313" key="5">
    <source>
        <dbReference type="Proteomes" id="UP000322225"/>
    </source>
</evidence>
<dbReference type="Pfam" id="PF08450">
    <property type="entry name" value="SGL"/>
    <property type="match status" value="1"/>
</dbReference>
<reference evidence="4" key="2">
    <citation type="submission" date="2024-01" db="EMBL/GenBank/DDBJ databases">
        <title>Comparative genomics of Cryptococcus and Kwoniella reveals pathogenesis evolution and contrasting modes of karyotype evolution via chromosome fusion or intercentromeric recombination.</title>
        <authorList>
            <person name="Coelho M.A."/>
            <person name="David-Palma M."/>
            <person name="Shea T."/>
            <person name="Bowers K."/>
            <person name="McGinley-Smith S."/>
            <person name="Mohammad A.W."/>
            <person name="Gnirke A."/>
            <person name="Yurkov A.M."/>
            <person name="Nowrousian M."/>
            <person name="Sun S."/>
            <person name="Cuomo C.A."/>
            <person name="Heitman J."/>
        </authorList>
    </citation>
    <scope>NUCLEOTIDE SEQUENCE</scope>
    <source>
        <strain evidence="4">CBS 12478</strain>
    </source>
</reference>
<dbReference type="GeneID" id="43586320"/>
<dbReference type="InterPro" id="IPR013094">
    <property type="entry name" value="AB_hydrolase_3"/>
</dbReference>
<dbReference type="EMBL" id="CP144063">
    <property type="protein sequence ID" value="WWD22234.1"/>
    <property type="molecule type" value="Genomic_DNA"/>
</dbReference>
<dbReference type="GO" id="GO:0019853">
    <property type="term" value="P:L-ascorbic acid biosynthetic process"/>
    <property type="evidence" value="ECO:0007669"/>
    <property type="project" value="TreeGrafter"/>
</dbReference>
<comment type="similarity">
    <text evidence="1">Belongs to the SMP-30/CGR1 family.</text>
</comment>
<feature type="binding site" evidence="3">
    <location>
        <position position="465"/>
    </location>
    <ligand>
        <name>substrate</name>
    </ligand>
</feature>
<dbReference type="PANTHER" id="PTHR10907">
    <property type="entry name" value="REGUCALCIN"/>
    <property type="match status" value="1"/>
</dbReference>
<keyword evidence="3" id="KW-0479">Metal-binding</keyword>
<accession>A0A5M6CCK0</accession>
<proteinExistence type="inferred from homology"/>
<feature type="binding site" evidence="3">
    <location>
        <position position="575"/>
    </location>
    <ligand>
        <name>a divalent metal cation</name>
        <dbReference type="ChEBI" id="CHEBI:60240"/>
    </ligand>
</feature>
<organism evidence="4 5">
    <name type="scientific">Kwoniella shandongensis</name>
    <dbReference type="NCBI Taxonomy" id="1734106"/>
    <lineage>
        <taxon>Eukaryota</taxon>
        <taxon>Fungi</taxon>
        <taxon>Dikarya</taxon>
        <taxon>Basidiomycota</taxon>
        <taxon>Agaricomycotina</taxon>
        <taxon>Tremellomycetes</taxon>
        <taxon>Tremellales</taxon>
        <taxon>Cryptococcaceae</taxon>
        <taxon>Kwoniella</taxon>
    </lineage>
</organism>
<dbReference type="Proteomes" id="UP000322225">
    <property type="component" value="Chromosome 13"/>
</dbReference>
<protein>
    <submittedName>
        <fullName evidence="4">Uncharacterized protein</fullName>
    </submittedName>
</protein>
<keyword evidence="3" id="KW-0862">Zinc</keyword>
<dbReference type="GO" id="GO:0005509">
    <property type="term" value="F:calcium ion binding"/>
    <property type="evidence" value="ECO:0007669"/>
    <property type="project" value="TreeGrafter"/>
</dbReference>
<dbReference type="InterPro" id="IPR005511">
    <property type="entry name" value="SMP-30"/>
</dbReference>
<dbReference type="InterPro" id="IPR013658">
    <property type="entry name" value="SGL"/>
</dbReference>
<keyword evidence="5" id="KW-1185">Reference proteome</keyword>
<dbReference type="InterPro" id="IPR011042">
    <property type="entry name" value="6-blade_b-propeller_TolB-like"/>
</dbReference>
<dbReference type="SUPFAM" id="SSF63829">
    <property type="entry name" value="Calcium-dependent phosphotriesterase"/>
    <property type="match status" value="1"/>
</dbReference>
<dbReference type="AlphaFoldDB" id="A0A5M6CCK0"/>
<dbReference type="Gene3D" id="2.120.10.30">
    <property type="entry name" value="TolB, C-terminal domain"/>
    <property type="match status" value="1"/>
</dbReference>
<comment type="cofactor">
    <cofactor evidence="3">
        <name>Zn(2+)</name>
        <dbReference type="ChEBI" id="CHEBI:29105"/>
    </cofactor>
    <text evidence="3">Binds 1 divalent metal cation per subunit.</text>
</comment>
<dbReference type="SUPFAM" id="SSF53474">
    <property type="entry name" value="alpha/beta-Hydrolases"/>
    <property type="match status" value="1"/>
</dbReference>
<name>A0A5M6CCK0_9TREE</name>
<reference evidence="4" key="1">
    <citation type="submission" date="2017-08" db="EMBL/GenBank/DDBJ databases">
        <authorList>
            <person name="Cuomo C."/>
            <person name="Billmyre B."/>
            <person name="Heitman J."/>
        </authorList>
    </citation>
    <scope>NUCLEOTIDE SEQUENCE</scope>
    <source>
        <strain evidence="4">CBS 12478</strain>
    </source>
</reference>
<evidence type="ECO:0000256" key="3">
    <source>
        <dbReference type="PIRSR" id="PIRSR605511-2"/>
    </source>
</evidence>
<dbReference type="Pfam" id="PF07859">
    <property type="entry name" value="Abhydrolase_3"/>
    <property type="match status" value="1"/>
</dbReference>
<evidence type="ECO:0000256" key="1">
    <source>
        <dbReference type="ARBA" id="ARBA00008853"/>
    </source>
</evidence>
<evidence type="ECO:0000313" key="4">
    <source>
        <dbReference type="EMBL" id="WWD22234.1"/>
    </source>
</evidence>
<feature type="binding site" evidence="3">
    <location>
        <position position="467"/>
    </location>
    <ligand>
        <name>substrate</name>
    </ligand>
</feature>
<dbReference type="PANTHER" id="PTHR10907:SF47">
    <property type="entry name" value="REGUCALCIN"/>
    <property type="match status" value="1"/>
</dbReference>
<dbReference type="GO" id="GO:0004341">
    <property type="term" value="F:gluconolactonase activity"/>
    <property type="evidence" value="ECO:0007669"/>
    <property type="project" value="TreeGrafter"/>
</dbReference>